<dbReference type="Proteomes" id="UP001056120">
    <property type="component" value="Linkage Group LG11"/>
</dbReference>
<name>A0ACB9HT99_9ASTR</name>
<gene>
    <name evidence="1" type="ORF">L1987_33722</name>
</gene>
<organism evidence="1 2">
    <name type="scientific">Smallanthus sonchifolius</name>
    <dbReference type="NCBI Taxonomy" id="185202"/>
    <lineage>
        <taxon>Eukaryota</taxon>
        <taxon>Viridiplantae</taxon>
        <taxon>Streptophyta</taxon>
        <taxon>Embryophyta</taxon>
        <taxon>Tracheophyta</taxon>
        <taxon>Spermatophyta</taxon>
        <taxon>Magnoliopsida</taxon>
        <taxon>eudicotyledons</taxon>
        <taxon>Gunneridae</taxon>
        <taxon>Pentapetalae</taxon>
        <taxon>asterids</taxon>
        <taxon>campanulids</taxon>
        <taxon>Asterales</taxon>
        <taxon>Asteraceae</taxon>
        <taxon>Asteroideae</taxon>
        <taxon>Heliantheae alliance</taxon>
        <taxon>Millerieae</taxon>
        <taxon>Smallanthus</taxon>
    </lineage>
</organism>
<proteinExistence type="predicted"/>
<dbReference type="EMBL" id="CM042028">
    <property type="protein sequence ID" value="KAI3798446.1"/>
    <property type="molecule type" value="Genomic_DNA"/>
</dbReference>
<reference evidence="2" key="1">
    <citation type="journal article" date="2022" name="Mol. Ecol. Resour.">
        <title>The genomes of chicory, endive, great burdock and yacon provide insights into Asteraceae palaeo-polyploidization history and plant inulin production.</title>
        <authorList>
            <person name="Fan W."/>
            <person name="Wang S."/>
            <person name="Wang H."/>
            <person name="Wang A."/>
            <person name="Jiang F."/>
            <person name="Liu H."/>
            <person name="Zhao H."/>
            <person name="Xu D."/>
            <person name="Zhang Y."/>
        </authorList>
    </citation>
    <scope>NUCLEOTIDE SEQUENCE [LARGE SCALE GENOMIC DNA]</scope>
    <source>
        <strain evidence="2">cv. Yunnan</strain>
    </source>
</reference>
<evidence type="ECO:0000313" key="2">
    <source>
        <dbReference type="Proteomes" id="UP001056120"/>
    </source>
</evidence>
<sequence length="112" mass="12905">MYLLLPLRSNPQLLLSQAQKDIPIPNAWNSNIVNRLTFADQIRINNEQEDTRLEYTPLVDSPNGGKRVIISTEDLKLSAKTFSLHLYGYFLGTSMDFEILRSPWLDLINCCY</sequence>
<comment type="caution">
    <text evidence="1">The sequence shown here is derived from an EMBL/GenBank/DDBJ whole genome shotgun (WGS) entry which is preliminary data.</text>
</comment>
<reference evidence="1 2" key="2">
    <citation type="journal article" date="2022" name="Mol. Ecol. Resour.">
        <title>The genomes of chicory, endive, great burdock and yacon provide insights into Asteraceae paleo-polyploidization history and plant inulin production.</title>
        <authorList>
            <person name="Fan W."/>
            <person name="Wang S."/>
            <person name="Wang H."/>
            <person name="Wang A."/>
            <person name="Jiang F."/>
            <person name="Liu H."/>
            <person name="Zhao H."/>
            <person name="Xu D."/>
            <person name="Zhang Y."/>
        </authorList>
    </citation>
    <scope>NUCLEOTIDE SEQUENCE [LARGE SCALE GENOMIC DNA]</scope>
    <source>
        <strain evidence="2">cv. Yunnan</strain>
        <tissue evidence="1">Leaves</tissue>
    </source>
</reference>
<evidence type="ECO:0000313" key="1">
    <source>
        <dbReference type="EMBL" id="KAI3798446.1"/>
    </source>
</evidence>
<protein>
    <submittedName>
        <fullName evidence="1">Uncharacterized protein</fullName>
    </submittedName>
</protein>
<keyword evidence="2" id="KW-1185">Reference proteome</keyword>
<accession>A0ACB9HT99</accession>